<accession>A0A9X3YR15</accession>
<protein>
    <recommendedName>
        <fullName evidence="3">LPS sulfotransferase NodH</fullName>
    </recommendedName>
</protein>
<keyword evidence="2" id="KW-1185">Reference proteome</keyword>
<dbReference type="RefSeq" id="WP_263543567.1">
    <property type="nucleotide sequence ID" value="NZ_JAOVZO020000023.1"/>
</dbReference>
<evidence type="ECO:0000313" key="2">
    <source>
        <dbReference type="Proteomes" id="UP001139971"/>
    </source>
</evidence>
<name>A0A9X3YR15_9GAMM</name>
<dbReference type="Gene3D" id="3.40.50.300">
    <property type="entry name" value="P-loop containing nucleotide triphosphate hydrolases"/>
    <property type="match status" value="1"/>
</dbReference>
<sequence>MPDARRFIVLSARRSGSNMLCTILGAHPAVVCHHELFNPRGVFVALEHRGEAEPFGGVAARERDPYAFLETMWNAPGAHACVGFKITPQQMPLDVFDALLADRDVGKIVLRRDNVVRAFVSERIAECIDQWEVYDTAALAHDKPRVHVAPDDLKRYARAVDAYYAEIARRLRDQEWLDLRYESLAGIDAQNRAFDFLGVARVTAPIAARSVRQNPEPLATLIDNHAELADALRGHSLAEALRH</sequence>
<proteinExistence type="predicted"/>
<gene>
    <name evidence="1" type="ORF">OD750_025710</name>
</gene>
<comment type="caution">
    <text evidence="1">The sequence shown here is derived from an EMBL/GenBank/DDBJ whole genome shotgun (WGS) entry which is preliminary data.</text>
</comment>
<reference evidence="1" key="1">
    <citation type="submission" date="2023-02" db="EMBL/GenBank/DDBJ databases">
        <title>Tahibacter soli sp. nov. isolated from soil.</title>
        <authorList>
            <person name="Baek J.H."/>
            <person name="Lee J.K."/>
            <person name="Choi D.G."/>
            <person name="Jeon C.O."/>
        </authorList>
    </citation>
    <scope>NUCLEOTIDE SEQUENCE</scope>
    <source>
        <strain evidence="1">BL</strain>
    </source>
</reference>
<dbReference type="InterPro" id="IPR027417">
    <property type="entry name" value="P-loop_NTPase"/>
</dbReference>
<organism evidence="1 2">
    <name type="scientific">Tahibacter soli</name>
    <dbReference type="NCBI Taxonomy" id="2983605"/>
    <lineage>
        <taxon>Bacteria</taxon>
        <taxon>Pseudomonadati</taxon>
        <taxon>Pseudomonadota</taxon>
        <taxon>Gammaproteobacteria</taxon>
        <taxon>Lysobacterales</taxon>
        <taxon>Rhodanobacteraceae</taxon>
        <taxon>Tahibacter</taxon>
    </lineage>
</organism>
<dbReference type="SUPFAM" id="SSF52540">
    <property type="entry name" value="P-loop containing nucleoside triphosphate hydrolases"/>
    <property type="match status" value="1"/>
</dbReference>
<dbReference type="AlphaFoldDB" id="A0A9X3YR15"/>
<dbReference type="Proteomes" id="UP001139971">
    <property type="component" value="Unassembled WGS sequence"/>
</dbReference>
<evidence type="ECO:0000313" key="1">
    <source>
        <dbReference type="EMBL" id="MDC8015935.1"/>
    </source>
</evidence>
<evidence type="ECO:0008006" key="3">
    <source>
        <dbReference type="Google" id="ProtNLM"/>
    </source>
</evidence>
<dbReference type="EMBL" id="JAOVZO020000023">
    <property type="protein sequence ID" value="MDC8015935.1"/>
    <property type="molecule type" value="Genomic_DNA"/>
</dbReference>